<dbReference type="PRINTS" id="PR00391">
    <property type="entry name" value="PITRANSFER"/>
</dbReference>
<keyword evidence="1" id="KW-0813">Transport</keyword>
<evidence type="ECO:0000256" key="5">
    <source>
        <dbReference type="ARBA" id="ARBA00068698"/>
    </source>
</evidence>
<organism evidence="8 9">
    <name type="scientific">Actinia tenebrosa</name>
    <name type="common">Australian red waratah sea anemone</name>
    <dbReference type="NCBI Taxonomy" id="6105"/>
    <lineage>
        <taxon>Eukaryota</taxon>
        <taxon>Metazoa</taxon>
        <taxon>Cnidaria</taxon>
        <taxon>Anthozoa</taxon>
        <taxon>Hexacorallia</taxon>
        <taxon>Actiniaria</taxon>
        <taxon>Actiniidae</taxon>
        <taxon>Actinia</taxon>
    </lineage>
</organism>
<reference evidence="9" key="1">
    <citation type="submission" date="2025-08" db="UniProtKB">
        <authorList>
            <consortium name="RefSeq"/>
        </authorList>
    </citation>
    <scope>IDENTIFICATION</scope>
    <source>
        <tissue evidence="9">Tentacle</tissue>
    </source>
</reference>
<evidence type="ECO:0000256" key="3">
    <source>
        <dbReference type="ARBA" id="ARBA00023121"/>
    </source>
</evidence>
<feature type="domain" description="Phosphatidylinositol transfer protein N-terminal" evidence="7">
    <location>
        <begin position="1"/>
        <end position="244"/>
    </location>
</feature>
<keyword evidence="8" id="KW-1185">Reference proteome</keyword>
<dbReference type="PANTHER" id="PTHR10658:SF54">
    <property type="entry name" value="CYTOPLASMIC PHOSPHATIDYLINOSITOL TRANSFER PROTEIN 1"/>
    <property type="match status" value="1"/>
</dbReference>
<dbReference type="GO" id="GO:0005737">
    <property type="term" value="C:cytoplasm"/>
    <property type="evidence" value="ECO:0007669"/>
    <property type="project" value="UniProtKB-ARBA"/>
</dbReference>
<comment type="similarity">
    <text evidence="4">Belongs to the PtdIns transfer protein family. PI transfer class IIB subfamily.</text>
</comment>
<dbReference type="FunCoup" id="A0A6P8ID96">
    <property type="interactions" value="1517"/>
</dbReference>
<keyword evidence="3" id="KW-0446">Lipid-binding</keyword>
<evidence type="ECO:0000256" key="4">
    <source>
        <dbReference type="ARBA" id="ARBA00061154"/>
    </source>
</evidence>
<dbReference type="KEGG" id="aten:116298884"/>
<dbReference type="GeneID" id="116298884"/>
<dbReference type="OrthoDB" id="10053061at2759"/>
<dbReference type="InterPro" id="IPR055261">
    <property type="entry name" value="PI_transfer_N"/>
</dbReference>
<dbReference type="RefSeq" id="XP_031563320.1">
    <property type="nucleotide sequence ID" value="XM_031707460.1"/>
</dbReference>
<dbReference type="InterPro" id="IPR001666">
    <property type="entry name" value="PI_transfer"/>
</dbReference>
<name>A0A6P8ID96_ACTTE</name>
<protein>
    <recommendedName>
        <fullName evidence="5">Cytoplasmic phosphatidylinositol transfer protein 1</fullName>
    </recommendedName>
    <alternativeName>
        <fullName evidence="6">Retinal degeneration B homolog beta</fullName>
    </alternativeName>
</protein>
<dbReference type="AlphaFoldDB" id="A0A6P8ID96"/>
<sequence>MLVKEYRISMPLSVEEYRIGQLYMINRHSNEQSDTGEGIHVVKNEECEDEKYGKGRLTEKRIYLSSRLPTWVRSYIPNLFYVVEKAWNFYPFTITEYYCSFLPRFSVKIETKYLDDNGCTDNCFDLGKDSLDSREVIHVDIAYDTFPEKYYVPEEDCRTFKSKVTGRGPLEPGWQETHQPIMCSYKLVNVTFDVWGLSQRVESYVHKCVQDILLVGHRQAFAWIDLWYEMNFEDVREYEKEMQQKTNDKVAAAELEKA</sequence>
<evidence type="ECO:0000256" key="2">
    <source>
        <dbReference type="ARBA" id="ARBA00023055"/>
    </source>
</evidence>
<evidence type="ECO:0000256" key="1">
    <source>
        <dbReference type="ARBA" id="ARBA00022448"/>
    </source>
</evidence>
<proteinExistence type="inferred from homology"/>
<gene>
    <name evidence="9" type="primary">LOC116298884</name>
</gene>
<dbReference type="SUPFAM" id="SSF55961">
    <property type="entry name" value="Bet v1-like"/>
    <property type="match status" value="1"/>
</dbReference>
<keyword evidence="2" id="KW-0445">Lipid transport</keyword>
<dbReference type="FunFam" id="3.30.530.20:FF:000011">
    <property type="entry name" value="cytoplasmic phosphatidylinositol transfer protein 1 isoform X2"/>
    <property type="match status" value="1"/>
</dbReference>
<dbReference type="Pfam" id="PF02121">
    <property type="entry name" value="IP_trans"/>
    <property type="match status" value="1"/>
</dbReference>
<dbReference type="GO" id="GO:0035091">
    <property type="term" value="F:phosphatidylinositol binding"/>
    <property type="evidence" value="ECO:0007669"/>
    <property type="project" value="TreeGrafter"/>
</dbReference>
<dbReference type="GO" id="GO:0005634">
    <property type="term" value="C:nucleus"/>
    <property type="evidence" value="ECO:0007669"/>
    <property type="project" value="UniProtKB-ARBA"/>
</dbReference>
<accession>A0A6P8ID96</accession>
<dbReference type="InterPro" id="IPR023393">
    <property type="entry name" value="START-like_dom_sf"/>
</dbReference>
<dbReference type="Proteomes" id="UP000515163">
    <property type="component" value="Unplaced"/>
</dbReference>
<evidence type="ECO:0000313" key="8">
    <source>
        <dbReference type="Proteomes" id="UP000515163"/>
    </source>
</evidence>
<dbReference type="InParanoid" id="A0A6P8ID96"/>
<evidence type="ECO:0000256" key="6">
    <source>
        <dbReference type="ARBA" id="ARBA00082927"/>
    </source>
</evidence>
<dbReference type="Gene3D" id="3.30.530.20">
    <property type="match status" value="1"/>
</dbReference>
<evidence type="ECO:0000259" key="7">
    <source>
        <dbReference type="Pfam" id="PF02121"/>
    </source>
</evidence>
<dbReference type="PANTHER" id="PTHR10658">
    <property type="entry name" value="PHOSPHATIDYLINOSITOL TRANSFER PROTEIN"/>
    <property type="match status" value="1"/>
</dbReference>
<evidence type="ECO:0000313" key="9">
    <source>
        <dbReference type="RefSeq" id="XP_031563320.1"/>
    </source>
</evidence>
<dbReference type="GO" id="GO:0008526">
    <property type="term" value="F:phosphatidylinositol transfer activity"/>
    <property type="evidence" value="ECO:0007669"/>
    <property type="project" value="TreeGrafter"/>
</dbReference>